<feature type="compositionally biased region" description="Basic and acidic residues" evidence="2">
    <location>
        <begin position="301"/>
        <end position="312"/>
    </location>
</feature>
<feature type="transmembrane region" description="Helical" evidence="3">
    <location>
        <begin position="100"/>
        <end position="116"/>
    </location>
</feature>
<reference evidence="4 5" key="2">
    <citation type="submission" date="2020-07" db="EMBL/GenBank/DDBJ databases">
        <title>Genome assembly of wild tea tree DASZ reveals pedigree and selection history of tea varieties.</title>
        <authorList>
            <person name="Zhang W."/>
        </authorList>
    </citation>
    <scope>NUCLEOTIDE SEQUENCE [LARGE SCALE GENOMIC DNA]</scope>
    <source>
        <strain evidence="5">cv. G240</strain>
        <tissue evidence="4">Leaf</tissue>
    </source>
</reference>
<evidence type="ECO:0000313" key="5">
    <source>
        <dbReference type="Proteomes" id="UP000593564"/>
    </source>
</evidence>
<name>A0A7J7H4N6_CAMSI</name>
<dbReference type="Proteomes" id="UP000593564">
    <property type="component" value="Unassembled WGS sequence"/>
</dbReference>
<keyword evidence="5" id="KW-1185">Reference proteome</keyword>
<sequence length="484" mass="53704">MATGGGGVEVGGNCAIGDKGWQSVLVELEEVAAGDRGILAWENVGVANLAGVISLTVNLFIWMTSLPLVKRINFELFFYTYQLYAVFIFFLALYVGDFNFSTAGGGIFLFILDRFLRLCQSRRTVNVISASCLPCGTVELICNTMPSALFFFKFKNYHGCNGILLVSHQVLWMELQEEQPLQPHSNLIFSVDGPYEHASPYHLKYQRKSLLMKKPYITYEITSIKIRKKKGKERKPSIVLGMPCEASPHITGHGQRPPTGVLLPSAMCIAGTSVLSPRRSLKGGRLQPVISPPEPPGARFSDFRANVEHPGVKEAANPSKKQQKLESSRQNEESATFRDLARISRTGISVYLGSCMISNTVFVLAWSTRLQRSIARKTEAACAWQCTSEQDRARIALGSLPEAVATLYLAKQSILRTVTQIESELWRGPHASASTKYENLILVARVFGISPYLAIMSDILHCINDNKPCLRRNILIVWAIKKSN</sequence>
<evidence type="ECO:0000313" key="4">
    <source>
        <dbReference type="EMBL" id="KAF5946824.1"/>
    </source>
</evidence>
<evidence type="ECO:0000256" key="2">
    <source>
        <dbReference type="SAM" id="MobiDB-lite"/>
    </source>
</evidence>
<keyword evidence="1" id="KW-0560">Oxidoreductase</keyword>
<feature type="compositionally biased region" description="Basic and acidic residues" evidence="2">
    <location>
        <begin position="323"/>
        <end position="335"/>
    </location>
</feature>
<evidence type="ECO:0000256" key="1">
    <source>
        <dbReference type="ARBA" id="ARBA00023002"/>
    </source>
</evidence>
<protein>
    <submittedName>
        <fullName evidence="4">Uncharacterized protein</fullName>
    </submittedName>
</protein>
<keyword evidence="3" id="KW-0472">Membrane</keyword>
<proteinExistence type="predicted"/>
<gene>
    <name evidence="4" type="ORF">HYC85_017052</name>
</gene>
<keyword evidence="3" id="KW-1133">Transmembrane helix</keyword>
<dbReference type="GO" id="GO:0005886">
    <property type="term" value="C:plasma membrane"/>
    <property type="evidence" value="ECO:0007669"/>
    <property type="project" value="TreeGrafter"/>
</dbReference>
<dbReference type="AlphaFoldDB" id="A0A7J7H4N6"/>
<feature type="transmembrane region" description="Helical" evidence="3">
    <location>
        <begin position="49"/>
        <end position="69"/>
    </location>
</feature>
<accession>A0A7J7H4N6</accession>
<dbReference type="GO" id="GO:0000293">
    <property type="term" value="F:ferric-chelate reductase activity"/>
    <property type="evidence" value="ECO:0007669"/>
    <property type="project" value="TreeGrafter"/>
</dbReference>
<dbReference type="InterPro" id="IPR050369">
    <property type="entry name" value="RBOH/FRE"/>
</dbReference>
<dbReference type="PANTHER" id="PTHR11972">
    <property type="entry name" value="NADPH OXIDASE"/>
    <property type="match status" value="1"/>
</dbReference>
<organism evidence="4 5">
    <name type="scientific">Camellia sinensis</name>
    <name type="common">Tea plant</name>
    <name type="synonym">Thea sinensis</name>
    <dbReference type="NCBI Taxonomy" id="4442"/>
    <lineage>
        <taxon>Eukaryota</taxon>
        <taxon>Viridiplantae</taxon>
        <taxon>Streptophyta</taxon>
        <taxon>Embryophyta</taxon>
        <taxon>Tracheophyta</taxon>
        <taxon>Spermatophyta</taxon>
        <taxon>Magnoliopsida</taxon>
        <taxon>eudicotyledons</taxon>
        <taxon>Gunneridae</taxon>
        <taxon>Pentapetalae</taxon>
        <taxon>asterids</taxon>
        <taxon>Ericales</taxon>
        <taxon>Theaceae</taxon>
        <taxon>Camellia</taxon>
    </lineage>
</organism>
<evidence type="ECO:0000256" key="3">
    <source>
        <dbReference type="SAM" id="Phobius"/>
    </source>
</evidence>
<dbReference type="EMBL" id="JACBKZ010000007">
    <property type="protein sequence ID" value="KAF5946824.1"/>
    <property type="molecule type" value="Genomic_DNA"/>
</dbReference>
<keyword evidence="3" id="KW-0812">Transmembrane</keyword>
<feature type="region of interest" description="Disordered" evidence="2">
    <location>
        <begin position="279"/>
        <end position="335"/>
    </location>
</feature>
<reference evidence="5" key="1">
    <citation type="journal article" date="2020" name="Nat. Commun.">
        <title>Genome assembly of wild tea tree DASZ reveals pedigree and selection history of tea varieties.</title>
        <authorList>
            <person name="Zhang W."/>
            <person name="Zhang Y."/>
            <person name="Qiu H."/>
            <person name="Guo Y."/>
            <person name="Wan H."/>
            <person name="Zhang X."/>
            <person name="Scossa F."/>
            <person name="Alseekh S."/>
            <person name="Zhang Q."/>
            <person name="Wang P."/>
            <person name="Xu L."/>
            <person name="Schmidt M.H."/>
            <person name="Jia X."/>
            <person name="Li D."/>
            <person name="Zhu A."/>
            <person name="Guo F."/>
            <person name="Chen W."/>
            <person name="Ni D."/>
            <person name="Usadel B."/>
            <person name="Fernie A.R."/>
            <person name="Wen W."/>
        </authorList>
    </citation>
    <scope>NUCLEOTIDE SEQUENCE [LARGE SCALE GENOMIC DNA]</scope>
    <source>
        <strain evidence="5">cv. G240</strain>
    </source>
</reference>
<comment type="caution">
    <text evidence="4">The sequence shown here is derived from an EMBL/GenBank/DDBJ whole genome shotgun (WGS) entry which is preliminary data.</text>
</comment>
<dbReference type="PANTHER" id="PTHR11972:SF69">
    <property type="entry name" value="FERRIC REDUCTION OXIDASE 6-RELATED"/>
    <property type="match status" value="1"/>
</dbReference>